<sequence length="251" mass="28479">MSRPVRSQTTDDDVHEWISFDLRGETYTFDLTWLLSSWNCIYGNGCLGIGSSPAVEEHLGCCSFGAHFVDKTDRLKVRAAAARLRDDEWQFKAEAEAQGGPLHKVDGEWMTKVHEGGCIFLNRPDHPAGPGCAFHTAAIERGESYLDWKPSVCWQVPVRLDFHTDDNDHTTNILREWKRRDWGEGGDDFHWWCTEDPRAFTAKDPVYVGSRSEIIALVGEEPYARLVELIEARPTEVRVPHPSLRRPAASD</sequence>
<dbReference type="EMBL" id="CAFBNC010000019">
    <property type="protein sequence ID" value="CAB4929872.1"/>
    <property type="molecule type" value="Genomic_DNA"/>
</dbReference>
<dbReference type="Pfam" id="PF11307">
    <property type="entry name" value="DUF3109"/>
    <property type="match status" value="1"/>
</dbReference>
<evidence type="ECO:0000313" key="2">
    <source>
        <dbReference type="EMBL" id="CAB4929872.1"/>
    </source>
</evidence>
<evidence type="ECO:0000313" key="1">
    <source>
        <dbReference type="EMBL" id="CAB4323013.1"/>
    </source>
</evidence>
<proteinExistence type="predicted"/>
<protein>
    <submittedName>
        <fullName evidence="2">Unannotated protein</fullName>
    </submittedName>
</protein>
<dbReference type="EMBL" id="CAEMXZ010000023">
    <property type="protein sequence ID" value="CAB4323013.1"/>
    <property type="molecule type" value="Genomic_DNA"/>
</dbReference>
<accession>A0A6J7IHT6</accession>
<dbReference type="InterPro" id="IPR021458">
    <property type="entry name" value="Rv0495c"/>
</dbReference>
<reference evidence="2" key="1">
    <citation type="submission" date="2020-05" db="EMBL/GenBank/DDBJ databases">
        <authorList>
            <person name="Chiriac C."/>
            <person name="Salcher M."/>
            <person name="Ghai R."/>
            <person name="Kavagutti S V."/>
        </authorList>
    </citation>
    <scope>NUCLEOTIDE SEQUENCE</scope>
</reference>
<organism evidence="2">
    <name type="scientific">freshwater metagenome</name>
    <dbReference type="NCBI Taxonomy" id="449393"/>
    <lineage>
        <taxon>unclassified sequences</taxon>
        <taxon>metagenomes</taxon>
        <taxon>ecological metagenomes</taxon>
    </lineage>
</organism>
<gene>
    <name evidence="1" type="ORF">UFOPK1392_00757</name>
    <name evidence="2" type="ORF">UFOPK3733_00603</name>
</gene>
<name>A0A6J7IHT6_9ZZZZ</name>
<dbReference type="AlphaFoldDB" id="A0A6J7IHT6"/>